<evidence type="ECO:0000256" key="1">
    <source>
        <dbReference type="ARBA" id="ARBA00004571"/>
    </source>
</evidence>
<protein>
    <submittedName>
        <fullName evidence="12">TonB-dependent receptor</fullName>
    </submittedName>
</protein>
<dbReference type="Proteomes" id="UP000324611">
    <property type="component" value="Unassembled WGS sequence"/>
</dbReference>
<feature type="domain" description="TonB-dependent receptor plug" evidence="11">
    <location>
        <begin position="125"/>
        <end position="234"/>
    </location>
</feature>
<gene>
    <name evidence="12" type="ORF">F0L74_05530</name>
</gene>
<dbReference type="Gene3D" id="2.40.170.20">
    <property type="entry name" value="TonB-dependent receptor, beta-barrel domain"/>
    <property type="match status" value="1"/>
</dbReference>
<evidence type="ECO:0000256" key="4">
    <source>
        <dbReference type="ARBA" id="ARBA00022692"/>
    </source>
</evidence>
<evidence type="ECO:0000256" key="9">
    <source>
        <dbReference type="RuleBase" id="RU003357"/>
    </source>
</evidence>
<dbReference type="PROSITE" id="PS52016">
    <property type="entry name" value="TONB_DEPENDENT_REC_3"/>
    <property type="match status" value="1"/>
</dbReference>
<dbReference type="InterPro" id="IPR008969">
    <property type="entry name" value="CarboxyPept-like_regulatory"/>
</dbReference>
<dbReference type="Gene3D" id="2.60.40.1120">
    <property type="entry name" value="Carboxypeptidase-like, regulatory domain"/>
    <property type="match status" value="1"/>
</dbReference>
<comment type="similarity">
    <text evidence="8 9">Belongs to the TonB-dependent receptor family.</text>
</comment>
<evidence type="ECO:0000259" key="10">
    <source>
        <dbReference type="Pfam" id="PF00593"/>
    </source>
</evidence>
<evidence type="ECO:0000256" key="2">
    <source>
        <dbReference type="ARBA" id="ARBA00022448"/>
    </source>
</evidence>
<evidence type="ECO:0000256" key="6">
    <source>
        <dbReference type="ARBA" id="ARBA00023136"/>
    </source>
</evidence>
<dbReference type="Pfam" id="PF00593">
    <property type="entry name" value="TonB_dep_Rec_b-barrel"/>
    <property type="match status" value="1"/>
</dbReference>
<dbReference type="GO" id="GO:0009279">
    <property type="term" value="C:cell outer membrane"/>
    <property type="evidence" value="ECO:0007669"/>
    <property type="project" value="UniProtKB-SubCell"/>
</dbReference>
<evidence type="ECO:0000256" key="5">
    <source>
        <dbReference type="ARBA" id="ARBA00023077"/>
    </source>
</evidence>
<keyword evidence="5 9" id="KW-0798">TonB box</keyword>
<dbReference type="RefSeq" id="WP_149836812.1">
    <property type="nucleotide sequence ID" value="NZ_VUOC01000001.1"/>
</dbReference>
<evidence type="ECO:0000256" key="7">
    <source>
        <dbReference type="ARBA" id="ARBA00023237"/>
    </source>
</evidence>
<name>A0A5B2W047_9BACT</name>
<dbReference type="InterPro" id="IPR036942">
    <property type="entry name" value="Beta-barrel_TonB_sf"/>
</dbReference>
<evidence type="ECO:0000259" key="11">
    <source>
        <dbReference type="Pfam" id="PF07715"/>
    </source>
</evidence>
<reference evidence="12 13" key="2">
    <citation type="submission" date="2019-09" db="EMBL/GenBank/DDBJ databases">
        <authorList>
            <person name="Jin C."/>
        </authorList>
    </citation>
    <scope>NUCLEOTIDE SEQUENCE [LARGE SCALE GENOMIC DNA]</scope>
    <source>
        <strain evidence="12 13">BN140078</strain>
    </source>
</reference>
<reference evidence="12 13" key="1">
    <citation type="submission" date="2019-09" db="EMBL/GenBank/DDBJ databases">
        <title>Chitinophaga ginsengihumi sp. nov., isolated from soil of ginseng rhizosphere.</title>
        <authorList>
            <person name="Lee J."/>
        </authorList>
    </citation>
    <scope>NUCLEOTIDE SEQUENCE [LARGE SCALE GENOMIC DNA]</scope>
    <source>
        <strain evidence="12 13">BN140078</strain>
    </source>
</reference>
<keyword evidence="12" id="KW-0675">Receptor</keyword>
<dbReference type="NCBIfam" id="TIGR04056">
    <property type="entry name" value="OMP_RagA_SusC"/>
    <property type="match status" value="1"/>
</dbReference>
<dbReference type="NCBIfam" id="TIGR04057">
    <property type="entry name" value="SusC_RagA_signa"/>
    <property type="match status" value="1"/>
</dbReference>
<evidence type="ECO:0000256" key="3">
    <source>
        <dbReference type="ARBA" id="ARBA00022452"/>
    </source>
</evidence>
<keyword evidence="4 8" id="KW-0812">Transmembrane</keyword>
<dbReference type="Pfam" id="PF07715">
    <property type="entry name" value="Plug"/>
    <property type="match status" value="1"/>
</dbReference>
<dbReference type="InterPro" id="IPR037066">
    <property type="entry name" value="Plug_dom_sf"/>
</dbReference>
<sequence>MKLLITIRILTVLLCCSPFYLIIPLYAQQTPAITVKGRVTNQNGEPLPGAVIALVGSSKGSVTQSDGTFQVTVPPNSTLRITYIGYLPQETQIGSSAPANLTIQLLSNKSDLNEVIVVGYGKQKKSDITGAITSINEQALKDVPVTNISQALQGQGPGIDVQKSGGNNKPGTAPKILIRGSRSVNASNDPLFVVDGIPYNGNINDLNTDDVVSIEVLKDASSTAIYGSRGANGVILVTTRRGRTGKPVITYSGYGGFVKARGSYPIMDGPTFASFKKWAKVIGSPGKYTGIDDPKFLSVDDGAFTPTEIASMKAGRSYDWQKLIYKTGLTTNHQIGVTGGTDLTQYALSGGYFRETGIYPGQAFERYTVKASVDQQLGKRFKIGLNSLNNYSTTKGESANPMGQALRANPLSGPYDTTGKLVGFIPGNANQVWNPLANFEPGAVEETRRRFGTFTTLYVDINLADGLKYRFNGGAEIKSDFYGNFYGSNTTNNLGGPSSSQQQTRLTTNYTLENLLTYDKTFGRHKLNFTGLYSLQQSQYQDNSYNNSNIAADYLQYYAAQFANNLTGTGTYQKWDIISYMARINYGFDNRYLLTLTMRSDGSSRLAPGNKYHVFPSAAAAWNISQEPFLKNSRNITNLKLRASYGTVGNTAIDPYQTLGLLTAINYNYGSSNVTGAYQTNVPNPALTWEYTSTANIGLDFGLYDNRISGSVEVYKQFTRSLLLPQTLPPTSGIPNSILTNIGKTENKGLELHIATVNIQGKTSRDFSWTTDVNVFMNRGKITQLANGVQQDIANSWFVGKPIGSTFDYRRVGIWQNTAEDTATARSMGLTVTGSGSVIGTIRVADINGDKKIDAKDREVLGSNQPDWQGGMTNRFSFRGFDLTIVAFARMGGQLVSRLYQSGSFINTFQANYNNVDVHYWTPLNHENYYPKPNAGATNTPYVSLLSYYDASYIKIRSMSLGYNLPASLLKRTGASAVRIYATAEEPFILFSPYRNRYGGLDPESAGQLAVDTPPTWSMIFGINITL</sequence>
<keyword evidence="3 8" id="KW-1134">Transmembrane beta strand</keyword>
<comment type="subcellular location">
    <subcellularLocation>
        <location evidence="1 8">Cell outer membrane</location>
        <topology evidence="1 8">Multi-pass membrane protein</topology>
    </subcellularLocation>
</comment>
<keyword evidence="13" id="KW-1185">Reference proteome</keyword>
<evidence type="ECO:0000256" key="8">
    <source>
        <dbReference type="PROSITE-ProRule" id="PRU01360"/>
    </source>
</evidence>
<keyword evidence="7 8" id="KW-0998">Cell outer membrane</keyword>
<proteinExistence type="inferred from homology"/>
<evidence type="ECO:0000313" key="13">
    <source>
        <dbReference type="Proteomes" id="UP000324611"/>
    </source>
</evidence>
<dbReference type="EMBL" id="VUOC01000001">
    <property type="protein sequence ID" value="KAA2245423.1"/>
    <property type="molecule type" value="Genomic_DNA"/>
</dbReference>
<keyword evidence="2 8" id="KW-0813">Transport</keyword>
<feature type="domain" description="TonB-dependent receptor-like beta-barrel" evidence="10">
    <location>
        <begin position="410"/>
        <end position="805"/>
    </location>
</feature>
<dbReference type="InterPro" id="IPR012910">
    <property type="entry name" value="Plug_dom"/>
</dbReference>
<dbReference type="AlphaFoldDB" id="A0A5B2W047"/>
<evidence type="ECO:0000313" key="12">
    <source>
        <dbReference type="EMBL" id="KAA2245423.1"/>
    </source>
</evidence>
<dbReference type="InterPro" id="IPR039426">
    <property type="entry name" value="TonB-dep_rcpt-like"/>
</dbReference>
<comment type="caution">
    <text evidence="12">The sequence shown here is derived from an EMBL/GenBank/DDBJ whole genome shotgun (WGS) entry which is preliminary data.</text>
</comment>
<dbReference type="SUPFAM" id="SSF56935">
    <property type="entry name" value="Porins"/>
    <property type="match status" value="1"/>
</dbReference>
<accession>A0A5B2W047</accession>
<dbReference type="InterPro" id="IPR023996">
    <property type="entry name" value="TonB-dep_OMP_SusC/RagA"/>
</dbReference>
<dbReference type="SUPFAM" id="SSF49464">
    <property type="entry name" value="Carboxypeptidase regulatory domain-like"/>
    <property type="match status" value="1"/>
</dbReference>
<organism evidence="12 13">
    <name type="scientific">Chitinophaga agrisoli</name>
    <dbReference type="NCBI Taxonomy" id="2607653"/>
    <lineage>
        <taxon>Bacteria</taxon>
        <taxon>Pseudomonadati</taxon>
        <taxon>Bacteroidota</taxon>
        <taxon>Chitinophagia</taxon>
        <taxon>Chitinophagales</taxon>
        <taxon>Chitinophagaceae</taxon>
        <taxon>Chitinophaga</taxon>
    </lineage>
</organism>
<dbReference type="InterPro" id="IPR023997">
    <property type="entry name" value="TonB-dep_OMP_SusC/RagA_CS"/>
</dbReference>
<keyword evidence="6 8" id="KW-0472">Membrane</keyword>
<dbReference type="Gene3D" id="2.170.130.10">
    <property type="entry name" value="TonB-dependent receptor, plug domain"/>
    <property type="match status" value="1"/>
</dbReference>
<dbReference type="Pfam" id="PF13715">
    <property type="entry name" value="CarbopepD_reg_2"/>
    <property type="match status" value="1"/>
</dbReference>
<dbReference type="InterPro" id="IPR000531">
    <property type="entry name" value="Beta-barrel_TonB"/>
</dbReference>